<feature type="region of interest" description="Disordered" evidence="2">
    <location>
        <begin position="1"/>
        <end position="34"/>
    </location>
</feature>
<name>A0A8H7T9X6_9HELO</name>
<evidence type="ECO:0000313" key="4">
    <source>
        <dbReference type="Proteomes" id="UP000664132"/>
    </source>
</evidence>
<feature type="compositionally biased region" description="Pro residues" evidence="2">
    <location>
        <begin position="1"/>
        <end position="17"/>
    </location>
</feature>
<dbReference type="AlphaFoldDB" id="A0A8H7T9X6"/>
<evidence type="ECO:0000256" key="2">
    <source>
        <dbReference type="SAM" id="MobiDB-lite"/>
    </source>
</evidence>
<evidence type="ECO:0008006" key="5">
    <source>
        <dbReference type="Google" id="ProtNLM"/>
    </source>
</evidence>
<feature type="binding site" evidence="1">
    <location>
        <position position="235"/>
    </location>
    <ligand>
        <name>Zn(2+)</name>
        <dbReference type="ChEBI" id="CHEBI:29105"/>
    </ligand>
</feature>
<dbReference type="EMBL" id="JAFJYH010000232">
    <property type="protein sequence ID" value="KAG4415190.1"/>
    <property type="molecule type" value="Genomic_DNA"/>
</dbReference>
<keyword evidence="1" id="KW-0862">Zinc</keyword>
<proteinExistence type="predicted"/>
<keyword evidence="4" id="KW-1185">Reference proteome</keyword>
<dbReference type="SMART" id="SM01388">
    <property type="entry name" value="Mob1_phocein"/>
    <property type="match status" value="1"/>
</dbReference>
<dbReference type="Pfam" id="PF03637">
    <property type="entry name" value="Mob1_phocein"/>
    <property type="match status" value="1"/>
</dbReference>
<sequence>MALPPSSPRLPSPPPPTEIQIGPKSPSLGGSMSEPTIEQNIIDANAKRRIHPGTKSANMAAGPPLIPLNELDSAFQLQEHLKALHYYYSKPPDSEHTIPITRETAILIATQPEGIDRALWLYELCRFLINKCNDLIIGFLFDDPPCSATTCPEMRASEWQFLCAVHESPKSCCAIDYCCHTLDWATNIVTSQKIFPSRLSLGAGDAVDERGAGVKHLTNIFRRLHRIFAHAWFQHRGVFWQVEGQTGLYVLFKTVCDTYDLLPAENYKLPPEAEGLEPAEELRAPVPSIMKAAPTPSNIFLNDDESSRKNTRRHIRQSPSVGSAVTTVLESDEEEVDVTQKLGDLQIAEEDEGATEIPVIVESYEEDETQQDEEKISAPAEADEQNHEPPAKSTSSSSSWDSMSSEVEEKSRLRPQTPEDMLVQDPVAETPDEAQGEALVSMVAEPNESPPPERGAVEGISQKVEENLEEDKSEEMEEDKIVERVSEKPDEGKKVEES</sequence>
<feature type="binding site" evidence="1">
    <location>
        <position position="151"/>
    </location>
    <ligand>
        <name>Zn(2+)</name>
        <dbReference type="ChEBI" id="CHEBI:29105"/>
    </ligand>
</feature>
<accession>A0A8H7T9X6</accession>
<organism evidence="3 4">
    <name type="scientific">Cadophora malorum</name>
    <dbReference type="NCBI Taxonomy" id="108018"/>
    <lineage>
        <taxon>Eukaryota</taxon>
        <taxon>Fungi</taxon>
        <taxon>Dikarya</taxon>
        <taxon>Ascomycota</taxon>
        <taxon>Pezizomycotina</taxon>
        <taxon>Leotiomycetes</taxon>
        <taxon>Helotiales</taxon>
        <taxon>Ploettnerulaceae</taxon>
        <taxon>Cadophora</taxon>
    </lineage>
</organism>
<feature type="binding site" evidence="1">
    <location>
        <position position="146"/>
    </location>
    <ligand>
        <name>Zn(2+)</name>
        <dbReference type="ChEBI" id="CHEBI:29105"/>
    </ligand>
</feature>
<feature type="compositionally biased region" description="Low complexity" evidence="2">
    <location>
        <begin position="393"/>
        <end position="405"/>
    </location>
</feature>
<dbReference type="Gene3D" id="1.20.140.30">
    <property type="entry name" value="MOB kinase activator"/>
    <property type="match status" value="1"/>
</dbReference>
<dbReference type="OrthoDB" id="10262609at2759"/>
<feature type="compositionally biased region" description="Acidic residues" evidence="2">
    <location>
        <begin position="467"/>
        <end position="478"/>
    </location>
</feature>
<feature type="binding site" evidence="1">
    <location>
        <position position="230"/>
    </location>
    <ligand>
        <name>Zn(2+)</name>
        <dbReference type="ChEBI" id="CHEBI:29105"/>
    </ligand>
</feature>
<keyword evidence="1" id="KW-0479">Metal-binding</keyword>
<protein>
    <recommendedName>
        <fullName evidence="5">Mob1/phocein</fullName>
    </recommendedName>
</protein>
<dbReference type="Proteomes" id="UP000664132">
    <property type="component" value="Unassembled WGS sequence"/>
</dbReference>
<dbReference type="InterPro" id="IPR036703">
    <property type="entry name" value="MOB_kinase_act_sf"/>
</dbReference>
<dbReference type="PANTHER" id="PTHR22599">
    <property type="entry name" value="MPS ONE BINDER KINASE ACTIVATOR-LIKE MOB"/>
    <property type="match status" value="1"/>
</dbReference>
<dbReference type="InterPro" id="IPR005301">
    <property type="entry name" value="MOB_kinase_act_fam"/>
</dbReference>
<reference evidence="3" key="1">
    <citation type="submission" date="2021-02" db="EMBL/GenBank/DDBJ databases">
        <title>Genome sequence Cadophora malorum strain M34.</title>
        <authorList>
            <person name="Stefanovic E."/>
            <person name="Vu D."/>
            <person name="Scully C."/>
            <person name="Dijksterhuis J."/>
            <person name="Roader J."/>
            <person name="Houbraken J."/>
        </authorList>
    </citation>
    <scope>NUCLEOTIDE SEQUENCE</scope>
    <source>
        <strain evidence="3">M34</strain>
    </source>
</reference>
<evidence type="ECO:0000256" key="1">
    <source>
        <dbReference type="PIRSR" id="PIRSR605301-1"/>
    </source>
</evidence>
<dbReference type="SUPFAM" id="SSF101152">
    <property type="entry name" value="Mob1/phocein"/>
    <property type="match status" value="1"/>
</dbReference>
<feature type="compositionally biased region" description="Polar residues" evidence="2">
    <location>
        <begin position="317"/>
        <end position="329"/>
    </location>
</feature>
<comment type="caution">
    <text evidence="3">The sequence shown here is derived from an EMBL/GenBank/DDBJ whole genome shotgun (WGS) entry which is preliminary data.</text>
</comment>
<feature type="region of interest" description="Disordered" evidence="2">
    <location>
        <begin position="293"/>
        <end position="337"/>
    </location>
</feature>
<feature type="compositionally biased region" description="Basic and acidic residues" evidence="2">
    <location>
        <begin position="479"/>
        <end position="498"/>
    </location>
</feature>
<feature type="region of interest" description="Disordered" evidence="2">
    <location>
        <begin position="364"/>
        <end position="498"/>
    </location>
</feature>
<evidence type="ECO:0000313" key="3">
    <source>
        <dbReference type="EMBL" id="KAG4415190.1"/>
    </source>
</evidence>
<gene>
    <name evidence="3" type="ORF">IFR04_011688</name>
</gene>